<keyword evidence="1" id="KW-0433">Leucine-rich repeat</keyword>
<dbReference type="PANTHER" id="PTHR47186:SF63">
    <property type="entry name" value="C-JID DOMAIN-CONTAINING PROTEIN"/>
    <property type="match status" value="1"/>
</dbReference>
<comment type="caution">
    <text evidence="3">The sequence shown here is derived from an EMBL/GenBank/DDBJ whole genome shotgun (WGS) entry which is preliminary data.</text>
</comment>
<evidence type="ECO:0000313" key="4">
    <source>
        <dbReference type="Proteomes" id="UP000796880"/>
    </source>
</evidence>
<evidence type="ECO:0000256" key="1">
    <source>
        <dbReference type="ARBA" id="ARBA00022614"/>
    </source>
</evidence>
<keyword evidence="2" id="KW-0677">Repeat</keyword>
<organism evidence="3 4">
    <name type="scientific">Rhamnella rubrinervis</name>
    <dbReference type="NCBI Taxonomy" id="2594499"/>
    <lineage>
        <taxon>Eukaryota</taxon>
        <taxon>Viridiplantae</taxon>
        <taxon>Streptophyta</taxon>
        <taxon>Embryophyta</taxon>
        <taxon>Tracheophyta</taxon>
        <taxon>Spermatophyta</taxon>
        <taxon>Magnoliopsida</taxon>
        <taxon>eudicotyledons</taxon>
        <taxon>Gunneridae</taxon>
        <taxon>Pentapetalae</taxon>
        <taxon>rosids</taxon>
        <taxon>fabids</taxon>
        <taxon>Rosales</taxon>
        <taxon>Rhamnaceae</taxon>
        <taxon>rhamnoid group</taxon>
        <taxon>Rhamneae</taxon>
        <taxon>Rhamnella</taxon>
    </lineage>
</organism>
<gene>
    <name evidence="3" type="ORF">FNV43_RR08403</name>
</gene>
<dbReference type="Gene3D" id="3.80.10.10">
    <property type="entry name" value="Ribonuclease Inhibitor"/>
    <property type="match status" value="2"/>
</dbReference>
<sequence length="639" mass="72584">MGKQIVRNQSGNNVAKQRRIWNVDDLNHILEIEEGKSEVDAIVTNLDGSTTEFKIEALSKMQKLKLLMIEYLSNEFPPSFQPRKLVHLKLWNSNIEQLWNNGIKLYHLKVIDLSFSRSFTKLEDFTIVPNLEALILNGCTKLSEIHPSIEHLKRLILLELEDCTSLDNLPEKINGLTSLQTLKLSGCCNLERLPYNLDHLKSLRNLEIKGSGIKQLPSSIFLMEKLETVSCDEKMIQSATRENIISYRTTGKCFFPRSFCNYLVMLDLIDCKLTGPEAFPEYFSKLVGLEYLYLSKNLFSVLPPGISGLYKLGCLKLEHCESLRYVEPELLPPSLKMVYVNYCTSLGSFLDPLRPCHLRCSSVFCLDCTELVRGQDGKMTALASLTRFLEDHFIRFYQDFKIVVPHQSDDELPSWFINHSKTASISIKLDPNWHYNCSSCGPWGVRLVYEEDIGKLKEITSRYINDQKDAQSSHAQSILTRNISTMCIACHGQSTAFGWTRSSSRGQLEVVGMQRYAVHTLGSSETTAGLQLNSWTNLEEVVRVSCVFNGRFKDTNGLLGLPLEYYSPICGIKGWNFVPKYIGIIGRPGYKFKGNGFVADATKFGYDKTNFGFQQELEKIIEGSNIHQTIQSDKNISKL</sequence>
<accession>A0A8K0H8J1</accession>
<name>A0A8K0H8J1_9ROSA</name>
<dbReference type="OrthoDB" id="1901675at2759"/>
<protein>
    <submittedName>
        <fullName evidence="3">Uncharacterized protein</fullName>
    </submittedName>
</protein>
<proteinExistence type="predicted"/>
<dbReference type="InterPro" id="IPR003591">
    <property type="entry name" value="Leu-rich_rpt_typical-subtyp"/>
</dbReference>
<dbReference type="InterPro" id="IPR032675">
    <property type="entry name" value="LRR_dom_sf"/>
</dbReference>
<dbReference type="Proteomes" id="UP000796880">
    <property type="component" value="Unassembled WGS sequence"/>
</dbReference>
<dbReference type="SMART" id="SM00369">
    <property type="entry name" value="LRR_TYP"/>
    <property type="match status" value="2"/>
</dbReference>
<evidence type="ECO:0000256" key="2">
    <source>
        <dbReference type="ARBA" id="ARBA00022737"/>
    </source>
</evidence>
<dbReference type="SUPFAM" id="SSF52058">
    <property type="entry name" value="L domain-like"/>
    <property type="match status" value="1"/>
</dbReference>
<reference evidence="3" key="1">
    <citation type="submission" date="2020-03" db="EMBL/GenBank/DDBJ databases">
        <title>A high-quality chromosome-level genome assembly of a woody plant with both climbing and erect habits, Rhamnella rubrinervis.</title>
        <authorList>
            <person name="Lu Z."/>
            <person name="Yang Y."/>
            <person name="Zhu X."/>
            <person name="Sun Y."/>
        </authorList>
    </citation>
    <scope>NUCLEOTIDE SEQUENCE</scope>
    <source>
        <strain evidence="3">BYM</strain>
        <tissue evidence="3">Leaf</tissue>
    </source>
</reference>
<keyword evidence="4" id="KW-1185">Reference proteome</keyword>
<dbReference type="PANTHER" id="PTHR47186">
    <property type="entry name" value="LEUCINE-RICH REPEAT-CONTAINING PROTEIN 57"/>
    <property type="match status" value="1"/>
</dbReference>
<dbReference type="AlphaFoldDB" id="A0A8K0H8J1"/>
<evidence type="ECO:0000313" key="3">
    <source>
        <dbReference type="EMBL" id="KAF3447700.1"/>
    </source>
</evidence>
<dbReference type="EMBL" id="VOIH02000004">
    <property type="protein sequence ID" value="KAF3447700.1"/>
    <property type="molecule type" value="Genomic_DNA"/>
</dbReference>